<dbReference type="Pfam" id="PF20778">
    <property type="entry name" value="SLS1_C"/>
    <property type="match status" value="1"/>
</dbReference>
<feature type="domain" description="SLS1 C-terminal" evidence="3">
    <location>
        <begin position="414"/>
        <end position="744"/>
    </location>
</feature>
<feature type="compositionally biased region" description="Basic and acidic residues" evidence="1">
    <location>
        <begin position="754"/>
        <end position="772"/>
    </location>
</feature>
<keyword evidence="5" id="KW-1185">Reference proteome</keyword>
<reference evidence="4" key="1">
    <citation type="submission" date="2015-01" db="EMBL/GenBank/DDBJ databases">
        <title>The Genome Sequence of Cladophialophora bantiana CBS 173.52.</title>
        <authorList>
            <consortium name="The Broad Institute Genomics Platform"/>
            <person name="Cuomo C."/>
            <person name="de Hoog S."/>
            <person name="Gorbushina A."/>
            <person name="Stielow B."/>
            <person name="Teixiera M."/>
            <person name="Abouelleil A."/>
            <person name="Chapman S.B."/>
            <person name="Priest M."/>
            <person name="Young S.K."/>
            <person name="Wortman J."/>
            <person name="Nusbaum C."/>
            <person name="Birren B."/>
        </authorList>
    </citation>
    <scope>NUCLEOTIDE SEQUENCE [LARGE SCALE GENOMIC DNA]</scope>
    <source>
        <strain evidence="4">CBS 173.52</strain>
    </source>
</reference>
<dbReference type="InterPro" id="IPR048401">
    <property type="entry name" value="SLS1_C"/>
</dbReference>
<evidence type="ECO:0000256" key="1">
    <source>
        <dbReference type="SAM" id="MobiDB-lite"/>
    </source>
</evidence>
<sequence length="885" mass="98474">MLARATKPVHVCLRCQRNLARANFNSPGAAESVYRCVPRRWQTAATHPLIHEEVADDYKDNKNFSESNFQPEPTSPPRPSVRRLRFRKWTPKPTAQLGVNSLGKPAEVLLLPTRDRRIPQVPKDEGTEKMLGSTLQESIDSENVPLSGQKLAENIEQVRSLVGKMRGQLEKHEWIALKRHLASGFQKAQLKKYIRLRKGNLSSPEDLEKCNKREIIKYLVEEVWGFTTPVQDESSAPSGKQSKMVLSLREPVKLDHLLMHPSQPLKRIAEELDVQIDVHPSQCRIRAMGSKSNAQQALQRISRYTKNLGQIVIQLKGSRYAMYYDPASRDSLNAYLKSIQRKYQGLNIGMDEQCIRIVHLGNPRGADQARREILLSVPTENISEKSAIWPPVGISATALQPFPTPSEFPAILHHSQWARLVSSFPSSKTSNAINRKTTALAPLLQGLREIFDPSTRIHNASNRQELYYDVAARFGQALIQQIPRAVEGGVDKDNTGSAEGQGGPTIAVPARGCKPEKSDIREHNSSTEDQRAEDGFSQVQRNASNVVNHEPPSDITSNAQDAHGEDEREALSERTAPTQGAEMKRFVGGGPFLAQHLALMESWSQAPPEASKDVDKNARAILRLELLPISTSKGLPTFEIYVTAGESIGGQRPRLKIIRVTAIHHENHFTVLCPQNDIDVQFTQQLKQDLIYPGSSETDIAQLLINALRGYIGNAQARGSSDWVFLPFLTLQVHHSLLDAHKRIQHAVTQDENTGTRDAAEAESKKSTPGMAEKKQEYILRSVDVVDVDSRLFSVDSASRLPKNKSSLKSMSKHSPQPAANLCLDHVTYTGAVATRQELRLAERPLLSAPTLAQPDFPTFVKAALELVKRLGENRMKPAPGQTDL</sequence>
<feature type="region of interest" description="Disordered" evidence="1">
    <location>
        <begin position="489"/>
        <end position="580"/>
    </location>
</feature>
<feature type="compositionally biased region" description="Basic and acidic residues" evidence="1">
    <location>
        <begin position="52"/>
        <end position="63"/>
    </location>
</feature>
<accession>A0A0D2GB03</accession>
<feature type="compositionally biased region" description="Basic and acidic residues" evidence="1">
    <location>
        <begin position="513"/>
        <end position="534"/>
    </location>
</feature>
<protein>
    <submittedName>
        <fullName evidence="4">Uncharacterized protein</fullName>
    </submittedName>
</protein>
<dbReference type="EMBL" id="KN846983">
    <property type="protein sequence ID" value="KIW95772.1"/>
    <property type="molecule type" value="Genomic_DNA"/>
</dbReference>
<proteinExistence type="predicted"/>
<evidence type="ECO:0000313" key="5">
    <source>
        <dbReference type="Proteomes" id="UP000053789"/>
    </source>
</evidence>
<dbReference type="InterPro" id="IPR048400">
    <property type="entry name" value="SLS1_N"/>
</dbReference>
<dbReference type="RefSeq" id="XP_016622441.1">
    <property type="nucleotide sequence ID" value="XM_016760591.1"/>
</dbReference>
<name>A0A0D2GB03_CLAB1</name>
<feature type="domain" description="SLS1 N-terminal" evidence="2">
    <location>
        <begin position="149"/>
        <end position="226"/>
    </location>
</feature>
<organism evidence="4 5">
    <name type="scientific">Cladophialophora bantiana (strain ATCC 10958 / CBS 173.52 / CDC B-1940 / NIH 8579)</name>
    <name type="common">Xylohypha bantiana</name>
    <dbReference type="NCBI Taxonomy" id="1442370"/>
    <lineage>
        <taxon>Eukaryota</taxon>
        <taxon>Fungi</taxon>
        <taxon>Dikarya</taxon>
        <taxon>Ascomycota</taxon>
        <taxon>Pezizomycotina</taxon>
        <taxon>Eurotiomycetes</taxon>
        <taxon>Chaetothyriomycetidae</taxon>
        <taxon>Chaetothyriales</taxon>
        <taxon>Herpotrichiellaceae</taxon>
        <taxon>Cladophialophora</taxon>
    </lineage>
</organism>
<evidence type="ECO:0000259" key="3">
    <source>
        <dbReference type="Pfam" id="PF20778"/>
    </source>
</evidence>
<dbReference type="HOGENOM" id="CLU_315461_0_0_1"/>
<gene>
    <name evidence="4" type="ORF">Z519_02836</name>
</gene>
<evidence type="ECO:0000313" key="4">
    <source>
        <dbReference type="EMBL" id="KIW95772.1"/>
    </source>
</evidence>
<feature type="region of interest" description="Disordered" evidence="1">
    <location>
        <begin position="748"/>
        <end position="772"/>
    </location>
</feature>
<dbReference type="OrthoDB" id="5392646at2759"/>
<feature type="compositionally biased region" description="Basic and acidic residues" evidence="1">
    <location>
        <begin position="562"/>
        <end position="572"/>
    </location>
</feature>
<dbReference type="Pfam" id="PF20776">
    <property type="entry name" value="SLS1_N"/>
    <property type="match status" value="1"/>
</dbReference>
<dbReference type="AlphaFoldDB" id="A0A0D2GB03"/>
<feature type="region of interest" description="Disordered" evidence="1">
    <location>
        <begin position="52"/>
        <end position="81"/>
    </location>
</feature>
<feature type="compositionally biased region" description="Polar residues" evidence="1">
    <location>
        <begin position="537"/>
        <end position="547"/>
    </location>
</feature>
<evidence type="ECO:0000259" key="2">
    <source>
        <dbReference type="Pfam" id="PF20776"/>
    </source>
</evidence>
<dbReference type="Proteomes" id="UP000053789">
    <property type="component" value="Unassembled WGS sequence"/>
</dbReference>
<dbReference type="GeneID" id="27695764"/>
<dbReference type="VEuPathDB" id="FungiDB:Z519_02836"/>